<organism evidence="10 11">
    <name type="scientific">Acer yangbiense</name>
    <dbReference type="NCBI Taxonomy" id="1000413"/>
    <lineage>
        <taxon>Eukaryota</taxon>
        <taxon>Viridiplantae</taxon>
        <taxon>Streptophyta</taxon>
        <taxon>Embryophyta</taxon>
        <taxon>Tracheophyta</taxon>
        <taxon>Spermatophyta</taxon>
        <taxon>Magnoliopsida</taxon>
        <taxon>eudicotyledons</taxon>
        <taxon>Gunneridae</taxon>
        <taxon>Pentapetalae</taxon>
        <taxon>rosids</taxon>
        <taxon>malvids</taxon>
        <taxon>Sapindales</taxon>
        <taxon>Sapindaceae</taxon>
        <taxon>Hippocastanoideae</taxon>
        <taxon>Acereae</taxon>
        <taxon>Acer</taxon>
    </lineage>
</organism>
<dbReference type="AlphaFoldDB" id="A0A5C7ISS7"/>
<feature type="transmembrane region" description="Helical" evidence="8">
    <location>
        <begin position="257"/>
        <end position="276"/>
    </location>
</feature>
<evidence type="ECO:0000256" key="4">
    <source>
        <dbReference type="ARBA" id="ARBA00022989"/>
    </source>
</evidence>
<evidence type="ECO:0000313" key="11">
    <source>
        <dbReference type="Proteomes" id="UP000323000"/>
    </source>
</evidence>
<keyword evidence="11" id="KW-1185">Reference proteome</keyword>
<reference evidence="11" key="1">
    <citation type="journal article" date="2019" name="Gigascience">
        <title>De novo genome assembly of the endangered Acer yangbiense, a plant species with extremely small populations endemic to Yunnan Province, China.</title>
        <authorList>
            <person name="Yang J."/>
            <person name="Wariss H.M."/>
            <person name="Tao L."/>
            <person name="Zhang R."/>
            <person name="Yun Q."/>
            <person name="Hollingsworth P."/>
            <person name="Dao Z."/>
            <person name="Luo G."/>
            <person name="Guo H."/>
            <person name="Ma Y."/>
            <person name="Sun W."/>
        </authorList>
    </citation>
    <scope>NUCLEOTIDE SEQUENCE [LARGE SCALE GENOMIC DNA]</scope>
    <source>
        <strain evidence="11">cv. Malutang</strain>
    </source>
</reference>
<dbReference type="InterPro" id="IPR026961">
    <property type="entry name" value="PGG_dom"/>
</dbReference>
<evidence type="ECO:0000256" key="5">
    <source>
        <dbReference type="ARBA" id="ARBA00023043"/>
    </source>
</evidence>
<feature type="transmembrane region" description="Helical" evidence="8">
    <location>
        <begin position="112"/>
        <end position="131"/>
    </location>
</feature>
<feature type="domain" description="PGG" evidence="9">
    <location>
        <begin position="104"/>
        <end position="215"/>
    </location>
</feature>
<dbReference type="GO" id="GO:0005886">
    <property type="term" value="C:plasma membrane"/>
    <property type="evidence" value="ECO:0007669"/>
    <property type="project" value="TreeGrafter"/>
</dbReference>
<feature type="transmembrane region" description="Helical" evidence="8">
    <location>
        <begin position="189"/>
        <end position="214"/>
    </location>
</feature>
<evidence type="ECO:0000313" key="10">
    <source>
        <dbReference type="EMBL" id="TXG72178.1"/>
    </source>
</evidence>
<sequence>MTRMLIVDGNTPLHLLATFRSHLLPKIKDMVGDIKLDLDVVNNQNMSVLGMMRKSGSDQLKQEILKLEESVGPYQYGVVRVNKEPKDNDDDRCRDHEQDEERQKEMEKTKESHLIVAALIVTVTFTAAFTLPGGVIQDGDKEGTAILSKKAAFQAFVITDAIAMVLSLSAIFAHFLMSFGTSTNESVFLVLYGAFSTMMAMGAMVIAFVTGTYAVLTTSLWLAILTTFIGFSFFIPLYFFFRTFEIQIRKQIKAPSFVLFLFYFYFLELLKGFILLNI</sequence>
<accession>A0A5C7ISS7</accession>
<evidence type="ECO:0000259" key="9">
    <source>
        <dbReference type="Pfam" id="PF13962"/>
    </source>
</evidence>
<evidence type="ECO:0000256" key="7">
    <source>
        <dbReference type="SAM" id="MobiDB-lite"/>
    </source>
</evidence>
<keyword evidence="5" id="KW-0040">ANK repeat</keyword>
<evidence type="ECO:0000256" key="6">
    <source>
        <dbReference type="ARBA" id="ARBA00023136"/>
    </source>
</evidence>
<comment type="caution">
    <text evidence="10">The sequence shown here is derived from an EMBL/GenBank/DDBJ whole genome shotgun (WGS) entry which is preliminary data.</text>
</comment>
<evidence type="ECO:0000256" key="2">
    <source>
        <dbReference type="ARBA" id="ARBA00022692"/>
    </source>
</evidence>
<evidence type="ECO:0000256" key="1">
    <source>
        <dbReference type="ARBA" id="ARBA00004141"/>
    </source>
</evidence>
<protein>
    <recommendedName>
        <fullName evidence="9">PGG domain-containing protein</fullName>
    </recommendedName>
</protein>
<keyword evidence="4 8" id="KW-1133">Transmembrane helix</keyword>
<dbReference type="OrthoDB" id="10040922at2759"/>
<dbReference type="PANTHER" id="PTHR24186">
    <property type="entry name" value="PROTEIN PHOSPHATASE 1 REGULATORY SUBUNIT"/>
    <property type="match status" value="1"/>
</dbReference>
<keyword evidence="3" id="KW-0677">Repeat</keyword>
<proteinExistence type="predicted"/>
<evidence type="ECO:0000256" key="8">
    <source>
        <dbReference type="SAM" id="Phobius"/>
    </source>
</evidence>
<evidence type="ECO:0000256" key="3">
    <source>
        <dbReference type="ARBA" id="ARBA00022737"/>
    </source>
</evidence>
<name>A0A5C7ISS7_9ROSI</name>
<dbReference type="Proteomes" id="UP000323000">
    <property type="component" value="Chromosome 1"/>
</dbReference>
<feature type="region of interest" description="Disordered" evidence="7">
    <location>
        <begin position="83"/>
        <end position="107"/>
    </location>
</feature>
<dbReference type="EMBL" id="VAHF01000001">
    <property type="protein sequence ID" value="TXG72178.1"/>
    <property type="molecule type" value="Genomic_DNA"/>
</dbReference>
<gene>
    <name evidence="10" type="ORF">EZV62_000757</name>
</gene>
<feature type="transmembrane region" description="Helical" evidence="8">
    <location>
        <begin position="151"/>
        <end position="177"/>
    </location>
</feature>
<keyword evidence="6 8" id="KW-0472">Membrane</keyword>
<comment type="subcellular location">
    <subcellularLocation>
        <location evidence="1">Membrane</location>
        <topology evidence="1">Multi-pass membrane protein</topology>
    </subcellularLocation>
</comment>
<keyword evidence="2 8" id="KW-0812">Transmembrane</keyword>
<feature type="transmembrane region" description="Helical" evidence="8">
    <location>
        <begin position="220"/>
        <end position="241"/>
    </location>
</feature>
<dbReference type="Pfam" id="PF13962">
    <property type="entry name" value="PGG"/>
    <property type="match status" value="1"/>
</dbReference>
<dbReference type="PANTHER" id="PTHR24186:SF53">
    <property type="entry name" value="PGG DOMAIN-CONTAINING PROTEIN"/>
    <property type="match status" value="1"/>
</dbReference>